<protein>
    <submittedName>
        <fullName evidence="1">Uncharacterized protein</fullName>
    </submittedName>
</protein>
<evidence type="ECO:0000313" key="2">
    <source>
        <dbReference type="Proteomes" id="UP000663887"/>
    </source>
</evidence>
<dbReference type="AlphaFoldDB" id="A0A816MT96"/>
<accession>A0A816MT96</accession>
<proteinExistence type="predicted"/>
<feature type="non-terminal residue" evidence="1">
    <location>
        <position position="41"/>
    </location>
</feature>
<evidence type="ECO:0000313" key="1">
    <source>
        <dbReference type="EMBL" id="CAF2025876.1"/>
    </source>
</evidence>
<dbReference type="Proteomes" id="UP000663887">
    <property type="component" value="Unassembled WGS sequence"/>
</dbReference>
<sequence>MDQKRMHIFVKQQIRQHTSFGGARNDNVIQWLQDTEAIFDR</sequence>
<comment type="caution">
    <text evidence="1">The sequence shown here is derived from an EMBL/GenBank/DDBJ whole genome shotgun (WGS) entry which is preliminary data.</text>
</comment>
<reference evidence="1" key="1">
    <citation type="submission" date="2021-02" db="EMBL/GenBank/DDBJ databases">
        <authorList>
            <person name="Nowell W R."/>
        </authorList>
    </citation>
    <scope>NUCLEOTIDE SEQUENCE</scope>
</reference>
<organism evidence="1 2">
    <name type="scientific">Rotaria magnacalcarata</name>
    <dbReference type="NCBI Taxonomy" id="392030"/>
    <lineage>
        <taxon>Eukaryota</taxon>
        <taxon>Metazoa</taxon>
        <taxon>Spiralia</taxon>
        <taxon>Gnathifera</taxon>
        <taxon>Rotifera</taxon>
        <taxon>Eurotatoria</taxon>
        <taxon>Bdelloidea</taxon>
        <taxon>Philodinida</taxon>
        <taxon>Philodinidae</taxon>
        <taxon>Rotaria</taxon>
    </lineage>
</organism>
<name>A0A816MT96_9BILA</name>
<gene>
    <name evidence="1" type="ORF">XDN619_LOCUS4547</name>
</gene>
<dbReference type="EMBL" id="CAJNRG010001029">
    <property type="protein sequence ID" value="CAF2025876.1"/>
    <property type="molecule type" value="Genomic_DNA"/>
</dbReference>